<accession>A0AAX4JSZ9</accession>
<name>A0AAX4JSZ9_9TREE</name>
<dbReference type="EMBL" id="CP144100">
    <property type="protein sequence ID" value="WWC87747.1"/>
    <property type="molecule type" value="Genomic_DNA"/>
</dbReference>
<dbReference type="RefSeq" id="XP_066074510.1">
    <property type="nucleotide sequence ID" value="XM_066218413.1"/>
</dbReference>
<organism evidence="1 2">
    <name type="scientific">Kwoniella dendrophila CBS 6074</name>
    <dbReference type="NCBI Taxonomy" id="1295534"/>
    <lineage>
        <taxon>Eukaryota</taxon>
        <taxon>Fungi</taxon>
        <taxon>Dikarya</taxon>
        <taxon>Basidiomycota</taxon>
        <taxon>Agaricomycotina</taxon>
        <taxon>Tremellomycetes</taxon>
        <taxon>Tremellales</taxon>
        <taxon>Cryptococcaceae</taxon>
        <taxon>Kwoniella</taxon>
    </lineage>
</organism>
<dbReference type="GeneID" id="91093311"/>
<protein>
    <submittedName>
        <fullName evidence="1">Uncharacterized protein</fullName>
    </submittedName>
</protein>
<evidence type="ECO:0000313" key="2">
    <source>
        <dbReference type="Proteomes" id="UP001355207"/>
    </source>
</evidence>
<evidence type="ECO:0000313" key="1">
    <source>
        <dbReference type="EMBL" id="WWC87747.1"/>
    </source>
</evidence>
<dbReference type="AlphaFoldDB" id="A0AAX4JSZ9"/>
<keyword evidence="2" id="KW-1185">Reference proteome</keyword>
<reference evidence="1 2" key="1">
    <citation type="submission" date="2024-01" db="EMBL/GenBank/DDBJ databases">
        <title>Comparative genomics of Cryptococcus and Kwoniella reveals pathogenesis evolution and contrasting modes of karyotype evolution via chromosome fusion or intercentromeric recombination.</title>
        <authorList>
            <person name="Coelho M.A."/>
            <person name="David-Palma M."/>
            <person name="Shea T."/>
            <person name="Bowers K."/>
            <person name="McGinley-Smith S."/>
            <person name="Mohammad A.W."/>
            <person name="Gnirke A."/>
            <person name="Yurkov A.M."/>
            <person name="Nowrousian M."/>
            <person name="Sun S."/>
            <person name="Cuomo C.A."/>
            <person name="Heitman J."/>
        </authorList>
    </citation>
    <scope>NUCLEOTIDE SEQUENCE [LARGE SCALE GENOMIC DNA]</scope>
    <source>
        <strain evidence="1 2">CBS 6074</strain>
    </source>
</reference>
<dbReference type="Proteomes" id="UP001355207">
    <property type="component" value="Chromosome 3"/>
</dbReference>
<gene>
    <name evidence="1" type="ORF">L201_002639</name>
</gene>
<sequence>MEQDACPQPQSFDSLVKRLESLLGCIQTIINGHSNEPQCARLFLPSLDSFKTRAEKLIHRLFGRDCEGKEVGDAEIHYTLTDEIIREIDDLEDEWWNSEVVACWFGPRPKQSRGFESGIRRHSVPNIVSETKLLLPCTAVADSNDESKSLPLHHIASHGNETLNPLTSIHSHRARTRQIDFNDMSALPEEENHHILEQKSYQQRKKGTQDEKSNVNHSQTVLMRNVGKLRRDSSYVGLNDE</sequence>
<proteinExistence type="predicted"/>